<keyword evidence="1" id="KW-0472">Membrane</keyword>
<evidence type="ECO:0000256" key="1">
    <source>
        <dbReference type="SAM" id="Phobius"/>
    </source>
</evidence>
<protein>
    <submittedName>
        <fullName evidence="2">Uncharacterized protein</fullName>
    </submittedName>
</protein>
<dbReference type="InterPro" id="IPR039938">
    <property type="entry name" value="Sp4-like"/>
</dbReference>
<dbReference type="PANTHER" id="PTHR14947:SF25">
    <property type="entry name" value="C2H2-TYPE DOMAIN-CONTAINING PROTEIN"/>
    <property type="match status" value="1"/>
</dbReference>
<evidence type="ECO:0000313" key="3">
    <source>
        <dbReference type="Proteomes" id="UP000694701"/>
    </source>
</evidence>
<dbReference type="PANTHER" id="PTHR14947">
    <property type="entry name" value="ZINC FINGER PROTEIN"/>
    <property type="match status" value="1"/>
</dbReference>
<keyword evidence="1" id="KW-0812">Transmembrane</keyword>
<dbReference type="AlphaFoldDB" id="A0A8C2J3J7"/>
<feature type="transmembrane region" description="Helical" evidence="1">
    <location>
        <begin position="36"/>
        <end position="53"/>
    </location>
</feature>
<proteinExistence type="predicted"/>
<dbReference type="Proteomes" id="UP000694701">
    <property type="component" value="Unplaced"/>
</dbReference>
<name>A0A8C2J3J7_CYPCA</name>
<dbReference type="Ensembl" id="ENSCCRT00020097854.1">
    <property type="protein sequence ID" value="ENSCCRP00020089504.1"/>
    <property type="gene ID" value="ENSCCRG00020041076.1"/>
</dbReference>
<keyword evidence="1" id="KW-1133">Transmembrane helix</keyword>
<reference evidence="2" key="1">
    <citation type="submission" date="2025-08" db="UniProtKB">
        <authorList>
            <consortium name="Ensembl"/>
        </authorList>
    </citation>
    <scope>IDENTIFICATION</scope>
</reference>
<accession>A0A8C2J3J7</accession>
<evidence type="ECO:0000313" key="2">
    <source>
        <dbReference type="Ensembl" id="ENSCCRP00020089504.1"/>
    </source>
</evidence>
<organism evidence="2 3">
    <name type="scientific">Cyprinus carpio</name>
    <name type="common">Common carp</name>
    <dbReference type="NCBI Taxonomy" id="7962"/>
    <lineage>
        <taxon>Eukaryota</taxon>
        <taxon>Metazoa</taxon>
        <taxon>Chordata</taxon>
        <taxon>Craniata</taxon>
        <taxon>Vertebrata</taxon>
        <taxon>Euteleostomi</taxon>
        <taxon>Actinopterygii</taxon>
        <taxon>Neopterygii</taxon>
        <taxon>Teleostei</taxon>
        <taxon>Ostariophysi</taxon>
        <taxon>Cypriniformes</taxon>
        <taxon>Cyprinidae</taxon>
        <taxon>Cyprininae</taxon>
        <taxon>Cyprinus</taxon>
    </lineage>
</organism>
<sequence>TLLRGLHKVKALLKYLLGHMITYFTSKFILKTSPTNVPTVTSLLLFLLVWFYINAPMLGRSLIPASFAPRPSSRRLTLHCTCAHTLEKGSTNAVYVQKCSCSRPSSTLVKNPSNVHNVKGLLRKRPDLLYTCACTQVSALLSVTRVGRPSARQPTCLTIRLWNTRDVCHLKLNLACLLNSYYIP</sequence>